<accession>A0ABT2SNK6</accession>
<dbReference type="EMBL" id="JAOQKE010000014">
    <property type="protein sequence ID" value="MCU6725835.1"/>
    <property type="molecule type" value="Genomic_DNA"/>
</dbReference>
<evidence type="ECO:0008006" key="3">
    <source>
        <dbReference type="Google" id="ProtNLM"/>
    </source>
</evidence>
<dbReference type="InterPro" id="IPR010982">
    <property type="entry name" value="Lambda_DNA-bd_dom_sf"/>
</dbReference>
<sequence>MGYGKNLANAITARGWSVAETARRSGVNANTIHTSIRRDSSMRYDLALRLSNLLGIDIKLICRENPFSQTETDSLSETDGLLSALNTNSALKNRMSQILNLYSYSDYPLLDQILTQFYILDEEGRRQVLDSLEVQMKRHTDSKYEKHLKQI</sequence>
<dbReference type="CDD" id="cd00093">
    <property type="entry name" value="HTH_XRE"/>
    <property type="match status" value="1"/>
</dbReference>
<evidence type="ECO:0000313" key="2">
    <source>
        <dbReference type="Proteomes" id="UP001652338"/>
    </source>
</evidence>
<protein>
    <recommendedName>
        <fullName evidence="3">HTH cro/C1-type domain-containing protein</fullName>
    </recommendedName>
</protein>
<name>A0ABT2SNK6_9FIRM</name>
<keyword evidence="2" id="KW-1185">Reference proteome</keyword>
<evidence type="ECO:0000313" key="1">
    <source>
        <dbReference type="EMBL" id="MCU6725835.1"/>
    </source>
</evidence>
<dbReference type="InterPro" id="IPR001387">
    <property type="entry name" value="Cro/C1-type_HTH"/>
</dbReference>
<dbReference type="RefSeq" id="WP_262655100.1">
    <property type="nucleotide sequence ID" value="NZ_JAOQKE010000014.1"/>
</dbReference>
<dbReference type="SUPFAM" id="SSF47413">
    <property type="entry name" value="lambda repressor-like DNA-binding domains"/>
    <property type="match status" value="1"/>
</dbReference>
<proteinExistence type="predicted"/>
<organism evidence="1 2">
    <name type="scientific">Muricoprocola aceti</name>
    <dbReference type="NCBI Taxonomy" id="2981772"/>
    <lineage>
        <taxon>Bacteria</taxon>
        <taxon>Bacillati</taxon>
        <taxon>Bacillota</taxon>
        <taxon>Clostridia</taxon>
        <taxon>Lachnospirales</taxon>
        <taxon>Lachnospiraceae</taxon>
        <taxon>Muricoprocola</taxon>
    </lineage>
</organism>
<reference evidence="1 2" key="1">
    <citation type="journal article" date="2021" name="ISME Commun">
        <title>Automated analysis of genomic sequences facilitates high-throughput and comprehensive description of bacteria.</title>
        <authorList>
            <person name="Hitch T.C.A."/>
        </authorList>
    </citation>
    <scope>NUCLEOTIDE SEQUENCE [LARGE SCALE GENOMIC DNA]</scope>
    <source>
        <strain evidence="1 2">Sanger_29</strain>
    </source>
</reference>
<comment type="caution">
    <text evidence="1">The sequence shown here is derived from an EMBL/GenBank/DDBJ whole genome shotgun (WGS) entry which is preliminary data.</text>
</comment>
<dbReference type="Proteomes" id="UP001652338">
    <property type="component" value="Unassembled WGS sequence"/>
</dbReference>
<gene>
    <name evidence="1" type="ORF">OCV47_10815</name>
</gene>
<dbReference type="Gene3D" id="1.10.260.40">
    <property type="entry name" value="lambda repressor-like DNA-binding domains"/>
    <property type="match status" value="1"/>
</dbReference>